<proteinExistence type="predicted"/>
<evidence type="ECO:0000313" key="1">
    <source>
        <dbReference type="EMBL" id="MBA0637724.1"/>
    </source>
</evidence>
<keyword evidence="2" id="KW-1185">Reference proteome</keyword>
<name>A0A7J8THW5_GOSDV</name>
<organism evidence="1 2">
    <name type="scientific">Gossypium davidsonii</name>
    <name type="common">Davidson's cotton</name>
    <name type="synonym">Gossypium klotzschianum subsp. davidsonii</name>
    <dbReference type="NCBI Taxonomy" id="34287"/>
    <lineage>
        <taxon>Eukaryota</taxon>
        <taxon>Viridiplantae</taxon>
        <taxon>Streptophyta</taxon>
        <taxon>Embryophyta</taxon>
        <taxon>Tracheophyta</taxon>
        <taxon>Spermatophyta</taxon>
        <taxon>Magnoliopsida</taxon>
        <taxon>eudicotyledons</taxon>
        <taxon>Gunneridae</taxon>
        <taxon>Pentapetalae</taxon>
        <taxon>rosids</taxon>
        <taxon>malvids</taxon>
        <taxon>Malvales</taxon>
        <taxon>Malvaceae</taxon>
        <taxon>Malvoideae</taxon>
        <taxon>Gossypium</taxon>
    </lineage>
</organism>
<sequence>MEDGFLDKVEEDNTAVQTWFEMTQREKGIVWLKDMYQSCGTSLVLV</sequence>
<dbReference type="AlphaFoldDB" id="A0A7J8THW5"/>
<reference evidence="1 2" key="1">
    <citation type="journal article" date="2019" name="Genome Biol. Evol.">
        <title>Insights into the evolution of the New World diploid cottons (Gossypium, subgenus Houzingenia) based on genome sequencing.</title>
        <authorList>
            <person name="Grover C.E."/>
            <person name="Arick M.A. 2nd"/>
            <person name="Thrash A."/>
            <person name="Conover J.L."/>
            <person name="Sanders W.S."/>
            <person name="Peterson D.G."/>
            <person name="Frelichowski J.E."/>
            <person name="Scheffler J.A."/>
            <person name="Scheffler B.E."/>
            <person name="Wendel J.F."/>
        </authorList>
    </citation>
    <scope>NUCLEOTIDE SEQUENCE [LARGE SCALE GENOMIC DNA]</scope>
    <source>
        <strain evidence="1">27</strain>
        <tissue evidence="1">Leaf</tissue>
    </source>
</reference>
<dbReference type="Proteomes" id="UP000593561">
    <property type="component" value="Unassembled WGS sequence"/>
</dbReference>
<evidence type="ECO:0000313" key="2">
    <source>
        <dbReference type="Proteomes" id="UP000593561"/>
    </source>
</evidence>
<comment type="caution">
    <text evidence="1">The sequence shown here is derived from an EMBL/GenBank/DDBJ whole genome shotgun (WGS) entry which is preliminary data.</text>
</comment>
<protein>
    <submittedName>
        <fullName evidence="1">Uncharacterized protein</fullName>
    </submittedName>
</protein>
<gene>
    <name evidence="1" type="ORF">Godav_025829</name>
</gene>
<accession>A0A7J8THW5</accession>
<dbReference type="EMBL" id="JABFAC010249057">
    <property type="protein sequence ID" value="MBA0637724.1"/>
    <property type="molecule type" value="Genomic_DNA"/>
</dbReference>